<keyword evidence="8" id="KW-0547">Nucleotide-binding</keyword>
<evidence type="ECO:0000256" key="13">
    <source>
        <dbReference type="ARBA" id="ARBA00023136"/>
    </source>
</evidence>
<dbReference type="CDD" id="cd06225">
    <property type="entry name" value="HAMP"/>
    <property type="match status" value="1"/>
</dbReference>
<dbReference type="PANTHER" id="PTHR45528">
    <property type="entry name" value="SENSOR HISTIDINE KINASE CPXA"/>
    <property type="match status" value="1"/>
</dbReference>
<keyword evidence="11 14" id="KW-1133">Transmembrane helix</keyword>
<dbReference type="Proteomes" id="UP001239167">
    <property type="component" value="Unassembled WGS sequence"/>
</dbReference>
<dbReference type="SUPFAM" id="SSF158472">
    <property type="entry name" value="HAMP domain-like"/>
    <property type="match status" value="1"/>
</dbReference>
<evidence type="ECO:0000256" key="6">
    <source>
        <dbReference type="ARBA" id="ARBA00022679"/>
    </source>
</evidence>
<keyword evidence="9 17" id="KW-0418">Kinase</keyword>
<keyword evidence="5" id="KW-0597">Phosphoprotein</keyword>
<keyword evidence="7 14" id="KW-0812">Transmembrane</keyword>
<protein>
    <recommendedName>
        <fullName evidence="3">histidine kinase</fullName>
        <ecNumber evidence="3">2.7.13.3</ecNumber>
    </recommendedName>
</protein>
<evidence type="ECO:0000313" key="17">
    <source>
        <dbReference type="EMBL" id="MDQ0203573.1"/>
    </source>
</evidence>
<evidence type="ECO:0000256" key="5">
    <source>
        <dbReference type="ARBA" id="ARBA00022553"/>
    </source>
</evidence>
<evidence type="ECO:0000256" key="4">
    <source>
        <dbReference type="ARBA" id="ARBA00022475"/>
    </source>
</evidence>
<keyword evidence="6 17" id="KW-0808">Transferase</keyword>
<dbReference type="PRINTS" id="PR00344">
    <property type="entry name" value="BCTRLSENSOR"/>
</dbReference>
<comment type="caution">
    <text evidence="17">The sequence shown here is derived from an EMBL/GenBank/DDBJ whole genome shotgun (WGS) entry which is preliminary data.</text>
</comment>
<dbReference type="SMART" id="SM00387">
    <property type="entry name" value="HATPase_c"/>
    <property type="match status" value="1"/>
</dbReference>
<evidence type="ECO:0000256" key="10">
    <source>
        <dbReference type="ARBA" id="ARBA00022840"/>
    </source>
</evidence>
<feature type="domain" description="HAMP" evidence="16">
    <location>
        <begin position="100"/>
        <end position="152"/>
    </location>
</feature>
<dbReference type="Gene3D" id="6.10.340.10">
    <property type="match status" value="1"/>
</dbReference>
<reference evidence="17 18" key="1">
    <citation type="submission" date="2023-07" db="EMBL/GenBank/DDBJ databases">
        <title>Genomic Encyclopedia of Type Strains, Phase IV (KMG-IV): sequencing the most valuable type-strain genomes for metagenomic binning, comparative biology and taxonomic classification.</title>
        <authorList>
            <person name="Goeker M."/>
        </authorList>
    </citation>
    <scope>NUCLEOTIDE SEQUENCE [LARGE SCALE GENOMIC DNA]</scope>
    <source>
        <strain evidence="17 18">DSM 16980</strain>
    </source>
</reference>
<dbReference type="GO" id="GO:0004673">
    <property type="term" value="F:protein histidine kinase activity"/>
    <property type="evidence" value="ECO:0007669"/>
    <property type="project" value="UniProtKB-EC"/>
</dbReference>
<dbReference type="Gene3D" id="3.30.565.10">
    <property type="entry name" value="Histidine kinase-like ATPase, C-terminal domain"/>
    <property type="match status" value="1"/>
</dbReference>
<dbReference type="Pfam" id="PF00672">
    <property type="entry name" value="HAMP"/>
    <property type="match status" value="1"/>
</dbReference>
<feature type="transmembrane region" description="Helical" evidence="14">
    <location>
        <begin position="80"/>
        <end position="99"/>
    </location>
</feature>
<keyword evidence="10" id="KW-0067">ATP-binding</keyword>
<dbReference type="CDD" id="cd00075">
    <property type="entry name" value="HATPase"/>
    <property type="match status" value="1"/>
</dbReference>
<dbReference type="InterPro" id="IPR005467">
    <property type="entry name" value="His_kinase_dom"/>
</dbReference>
<dbReference type="SUPFAM" id="SSF55874">
    <property type="entry name" value="ATPase domain of HSP90 chaperone/DNA topoisomerase II/histidine kinase"/>
    <property type="match status" value="1"/>
</dbReference>
<dbReference type="InterPro" id="IPR036097">
    <property type="entry name" value="HisK_dim/P_sf"/>
</dbReference>
<dbReference type="PANTHER" id="PTHR45528:SF1">
    <property type="entry name" value="SENSOR HISTIDINE KINASE CPXA"/>
    <property type="match status" value="1"/>
</dbReference>
<comment type="subcellular location">
    <subcellularLocation>
        <location evidence="2">Cell membrane</location>
        <topology evidence="2">Multi-pass membrane protein</topology>
    </subcellularLocation>
</comment>
<keyword evidence="13 14" id="KW-0472">Membrane</keyword>
<comment type="catalytic activity">
    <reaction evidence="1">
        <text>ATP + protein L-histidine = ADP + protein N-phospho-L-histidine.</text>
        <dbReference type="EC" id="2.7.13.3"/>
    </reaction>
</comment>
<dbReference type="InterPro" id="IPR050398">
    <property type="entry name" value="HssS/ArlS-like"/>
</dbReference>
<dbReference type="InterPro" id="IPR003594">
    <property type="entry name" value="HATPase_dom"/>
</dbReference>
<dbReference type="InterPro" id="IPR004358">
    <property type="entry name" value="Sig_transdc_His_kin-like_C"/>
</dbReference>
<sequence>MSRFNSITVRITGLTFVAIAVTVFVLIYLADVQMEEQFKEYLIVQQIQMQGGNMYDSEHTMALVMGPTEKTFLMSVHNSLFWVGLIMLLLGLLVSYLLARSITVPLKNLGQAAKEVKKGTFGKTVSVRTNDEVGELADIFNQMSQTLADNTRLKKQLLANVAHELRTPLAVIQGNIEGMLDGVVEPSKDQLRSLYEEAIRLNRLIRDLRDLSLAEVHQLTLEKSPADINNLINRLIASLKPLSNKKNITINFTNGKEKLPDILVDRDRISQVFYNVIVNAVRYSPECSTIQIKTALLNKQEGRWVKISIADNGTGISKEDLPHVFDHFYRGDKSRDRKSGGSGLGLAIVRQLIENHGGKIEVTSTIGMGTTFNILLPLN</sequence>
<name>A0ABT9Y6Y0_9FIRM</name>
<dbReference type="InterPro" id="IPR003660">
    <property type="entry name" value="HAMP_dom"/>
</dbReference>
<evidence type="ECO:0000256" key="1">
    <source>
        <dbReference type="ARBA" id="ARBA00000085"/>
    </source>
</evidence>
<feature type="domain" description="Histidine kinase" evidence="15">
    <location>
        <begin position="160"/>
        <end position="379"/>
    </location>
</feature>
<dbReference type="SMART" id="SM00304">
    <property type="entry name" value="HAMP"/>
    <property type="match status" value="1"/>
</dbReference>
<organism evidence="17 18">
    <name type="scientific">Pectinatus haikarae</name>
    <dbReference type="NCBI Taxonomy" id="349096"/>
    <lineage>
        <taxon>Bacteria</taxon>
        <taxon>Bacillati</taxon>
        <taxon>Bacillota</taxon>
        <taxon>Negativicutes</taxon>
        <taxon>Selenomonadales</taxon>
        <taxon>Selenomonadaceae</taxon>
        <taxon>Pectinatus</taxon>
    </lineage>
</organism>
<evidence type="ECO:0000256" key="9">
    <source>
        <dbReference type="ARBA" id="ARBA00022777"/>
    </source>
</evidence>
<dbReference type="InterPro" id="IPR036890">
    <property type="entry name" value="HATPase_C_sf"/>
</dbReference>
<evidence type="ECO:0000256" key="12">
    <source>
        <dbReference type="ARBA" id="ARBA00023012"/>
    </source>
</evidence>
<evidence type="ECO:0000256" key="3">
    <source>
        <dbReference type="ARBA" id="ARBA00012438"/>
    </source>
</evidence>
<dbReference type="InterPro" id="IPR003661">
    <property type="entry name" value="HisK_dim/P_dom"/>
</dbReference>
<dbReference type="Pfam" id="PF02518">
    <property type="entry name" value="HATPase_c"/>
    <property type="match status" value="1"/>
</dbReference>
<dbReference type="Pfam" id="PF00512">
    <property type="entry name" value="HisKA"/>
    <property type="match status" value="1"/>
</dbReference>
<evidence type="ECO:0000256" key="11">
    <source>
        <dbReference type="ARBA" id="ARBA00022989"/>
    </source>
</evidence>
<keyword evidence="12" id="KW-0902">Two-component regulatory system</keyword>
<dbReference type="SMART" id="SM00388">
    <property type="entry name" value="HisKA"/>
    <property type="match status" value="1"/>
</dbReference>
<dbReference type="Gene3D" id="1.10.287.130">
    <property type="match status" value="1"/>
</dbReference>
<evidence type="ECO:0000313" key="18">
    <source>
        <dbReference type="Proteomes" id="UP001239167"/>
    </source>
</evidence>
<evidence type="ECO:0000256" key="14">
    <source>
        <dbReference type="SAM" id="Phobius"/>
    </source>
</evidence>
<accession>A0ABT9Y6Y0</accession>
<dbReference type="PROSITE" id="PS50109">
    <property type="entry name" value="HIS_KIN"/>
    <property type="match status" value="1"/>
</dbReference>
<dbReference type="PROSITE" id="PS50885">
    <property type="entry name" value="HAMP"/>
    <property type="match status" value="1"/>
</dbReference>
<evidence type="ECO:0000256" key="8">
    <source>
        <dbReference type="ARBA" id="ARBA00022741"/>
    </source>
</evidence>
<keyword evidence="4" id="KW-1003">Cell membrane</keyword>
<dbReference type="SUPFAM" id="SSF47384">
    <property type="entry name" value="Homodimeric domain of signal transducing histidine kinase"/>
    <property type="match status" value="1"/>
</dbReference>
<gene>
    <name evidence="17" type="ORF">J2S01_001289</name>
</gene>
<keyword evidence="18" id="KW-1185">Reference proteome</keyword>
<evidence type="ECO:0000256" key="7">
    <source>
        <dbReference type="ARBA" id="ARBA00022692"/>
    </source>
</evidence>
<feature type="transmembrane region" description="Helical" evidence="14">
    <location>
        <begin position="7"/>
        <end position="30"/>
    </location>
</feature>
<evidence type="ECO:0000256" key="2">
    <source>
        <dbReference type="ARBA" id="ARBA00004651"/>
    </source>
</evidence>
<dbReference type="EMBL" id="JAUSUE010000007">
    <property type="protein sequence ID" value="MDQ0203573.1"/>
    <property type="molecule type" value="Genomic_DNA"/>
</dbReference>
<dbReference type="RefSeq" id="WP_307223641.1">
    <property type="nucleotide sequence ID" value="NZ_CP116940.1"/>
</dbReference>
<evidence type="ECO:0000259" key="16">
    <source>
        <dbReference type="PROSITE" id="PS50885"/>
    </source>
</evidence>
<evidence type="ECO:0000259" key="15">
    <source>
        <dbReference type="PROSITE" id="PS50109"/>
    </source>
</evidence>
<proteinExistence type="predicted"/>
<dbReference type="EC" id="2.7.13.3" evidence="3"/>
<dbReference type="CDD" id="cd00082">
    <property type="entry name" value="HisKA"/>
    <property type="match status" value="1"/>
</dbReference>